<comment type="caution">
    <text evidence="1">The sequence shown here is derived from an EMBL/GenBank/DDBJ whole genome shotgun (WGS) entry which is preliminary data.</text>
</comment>
<keyword evidence="2" id="KW-1185">Reference proteome</keyword>
<protein>
    <submittedName>
        <fullName evidence="1">Uncharacterized protein</fullName>
    </submittedName>
</protein>
<sequence length="206" mass="23890">MGSTPDALKLQLWWILTDHRQGHDEFLDAYRAFFSKQVPLVDVEATFSFSEVYRKPVRNLYEEPLYLLDCTIEWPGVVWFGPSAKYSQLGHAWCNAGRDKANGKALFQWLVPSPMEAFQLATHPVDHDISLSSVSFGTLVQLGMFVQHHMFSSSIVRDHRDYWVNATFKHDQRVLHVDLHLNHRTACEGRVTDYRFIVPYLNILKP</sequence>
<gene>
    <name evidence="1" type="ORF">HPB52_003690</name>
</gene>
<reference evidence="1" key="1">
    <citation type="journal article" date="2020" name="Cell">
        <title>Large-Scale Comparative Analyses of Tick Genomes Elucidate Their Genetic Diversity and Vector Capacities.</title>
        <authorList>
            <consortium name="Tick Genome and Microbiome Consortium (TIGMIC)"/>
            <person name="Jia N."/>
            <person name="Wang J."/>
            <person name="Shi W."/>
            <person name="Du L."/>
            <person name="Sun Y."/>
            <person name="Zhan W."/>
            <person name="Jiang J.F."/>
            <person name="Wang Q."/>
            <person name="Zhang B."/>
            <person name="Ji P."/>
            <person name="Bell-Sakyi L."/>
            <person name="Cui X.M."/>
            <person name="Yuan T.T."/>
            <person name="Jiang B.G."/>
            <person name="Yang W.F."/>
            <person name="Lam T.T."/>
            <person name="Chang Q.C."/>
            <person name="Ding S.J."/>
            <person name="Wang X.J."/>
            <person name="Zhu J.G."/>
            <person name="Ruan X.D."/>
            <person name="Zhao L."/>
            <person name="Wei J.T."/>
            <person name="Ye R.Z."/>
            <person name="Que T.C."/>
            <person name="Du C.H."/>
            <person name="Zhou Y.H."/>
            <person name="Cheng J.X."/>
            <person name="Dai P.F."/>
            <person name="Guo W.B."/>
            <person name="Han X.H."/>
            <person name="Huang E.J."/>
            <person name="Li L.F."/>
            <person name="Wei W."/>
            <person name="Gao Y.C."/>
            <person name="Liu J.Z."/>
            <person name="Shao H.Z."/>
            <person name="Wang X."/>
            <person name="Wang C.C."/>
            <person name="Yang T.C."/>
            <person name="Huo Q.B."/>
            <person name="Li W."/>
            <person name="Chen H.Y."/>
            <person name="Chen S.E."/>
            <person name="Zhou L.G."/>
            <person name="Ni X.B."/>
            <person name="Tian J.H."/>
            <person name="Sheng Y."/>
            <person name="Liu T."/>
            <person name="Pan Y.S."/>
            <person name="Xia L.Y."/>
            <person name="Li J."/>
            <person name="Zhao F."/>
            <person name="Cao W.C."/>
        </authorList>
    </citation>
    <scope>NUCLEOTIDE SEQUENCE</scope>
    <source>
        <strain evidence="1">Rsan-2018</strain>
    </source>
</reference>
<proteinExistence type="predicted"/>
<dbReference type="VEuPathDB" id="VectorBase:RSAN_031970"/>
<organism evidence="1 2">
    <name type="scientific">Rhipicephalus sanguineus</name>
    <name type="common">Brown dog tick</name>
    <name type="synonym">Ixodes sanguineus</name>
    <dbReference type="NCBI Taxonomy" id="34632"/>
    <lineage>
        <taxon>Eukaryota</taxon>
        <taxon>Metazoa</taxon>
        <taxon>Ecdysozoa</taxon>
        <taxon>Arthropoda</taxon>
        <taxon>Chelicerata</taxon>
        <taxon>Arachnida</taxon>
        <taxon>Acari</taxon>
        <taxon>Parasitiformes</taxon>
        <taxon>Ixodida</taxon>
        <taxon>Ixodoidea</taxon>
        <taxon>Ixodidae</taxon>
        <taxon>Rhipicephalinae</taxon>
        <taxon>Rhipicephalus</taxon>
        <taxon>Rhipicephalus</taxon>
    </lineage>
</organism>
<dbReference type="AlphaFoldDB" id="A0A9D4SMY5"/>
<dbReference type="EMBL" id="JABSTV010001255">
    <property type="protein sequence ID" value="KAH7935086.1"/>
    <property type="molecule type" value="Genomic_DNA"/>
</dbReference>
<reference evidence="1" key="2">
    <citation type="submission" date="2021-09" db="EMBL/GenBank/DDBJ databases">
        <authorList>
            <person name="Jia N."/>
            <person name="Wang J."/>
            <person name="Shi W."/>
            <person name="Du L."/>
            <person name="Sun Y."/>
            <person name="Zhan W."/>
            <person name="Jiang J."/>
            <person name="Wang Q."/>
            <person name="Zhang B."/>
            <person name="Ji P."/>
            <person name="Sakyi L.B."/>
            <person name="Cui X."/>
            <person name="Yuan T."/>
            <person name="Jiang B."/>
            <person name="Yang W."/>
            <person name="Lam T.T.-Y."/>
            <person name="Chang Q."/>
            <person name="Ding S."/>
            <person name="Wang X."/>
            <person name="Zhu J."/>
            <person name="Ruan X."/>
            <person name="Zhao L."/>
            <person name="Wei J."/>
            <person name="Que T."/>
            <person name="Du C."/>
            <person name="Cheng J."/>
            <person name="Dai P."/>
            <person name="Han X."/>
            <person name="Huang E."/>
            <person name="Gao Y."/>
            <person name="Liu J."/>
            <person name="Shao H."/>
            <person name="Ye R."/>
            <person name="Li L."/>
            <person name="Wei W."/>
            <person name="Wang X."/>
            <person name="Wang C."/>
            <person name="Huo Q."/>
            <person name="Li W."/>
            <person name="Guo W."/>
            <person name="Chen H."/>
            <person name="Chen S."/>
            <person name="Zhou L."/>
            <person name="Zhou L."/>
            <person name="Ni X."/>
            <person name="Tian J."/>
            <person name="Zhou Y."/>
            <person name="Sheng Y."/>
            <person name="Liu T."/>
            <person name="Pan Y."/>
            <person name="Xia L."/>
            <person name="Li J."/>
            <person name="Zhao F."/>
            <person name="Cao W."/>
        </authorList>
    </citation>
    <scope>NUCLEOTIDE SEQUENCE</scope>
    <source>
        <strain evidence="1">Rsan-2018</strain>
        <tissue evidence="1">Larvae</tissue>
    </source>
</reference>
<evidence type="ECO:0000313" key="2">
    <source>
        <dbReference type="Proteomes" id="UP000821837"/>
    </source>
</evidence>
<accession>A0A9D4SMY5</accession>
<dbReference type="Proteomes" id="UP000821837">
    <property type="component" value="Unassembled WGS sequence"/>
</dbReference>
<evidence type="ECO:0000313" key="1">
    <source>
        <dbReference type="EMBL" id="KAH7935086.1"/>
    </source>
</evidence>
<name>A0A9D4SMY5_RHISA</name>